<comment type="caution">
    <text evidence="1">The sequence shown here is derived from an EMBL/GenBank/DDBJ whole genome shotgun (WGS) entry which is preliminary data.</text>
</comment>
<dbReference type="EMBL" id="ASPP01023953">
    <property type="protein sequence ID" value="ETO09678.1"/>
    <property type="molecule type" value="Genomic_DNA"/>
</dbReference>
<dbReference type="InterPro" id="IPR027417">
    <property type="entry name" value="P-loop_NTPase"/>
</dbReference>
<protein>
    <recommendedName>
        <fullName evidence="3">Helicase C-terminal domain-containing protein</fullName>
    </recommendedName>
</protein>
<reference evidence="1 2" key="1">
    <citation type="journal article" date="2013" name="Curr. Biol.">
        <title>The Genome of the Foraminiferan Reticulomyxa filosa.</title>
        <authorList>
            <person name="Glockner G."/>
            <person name="Hulsmann N."/>
            <person name="Schleicher M."/>
            <person name="Noegel A.A."/>
            <person name="Eichinger L."/>
            <person name="Gallinger C."/>
            <person name="Pawlowski J."/>
            <person name="Sierra R."/>
            <person name="Euteneuer U."/>
            <person name="Pillet L."/>
            <person name="Moustafa A."/>
            <person name="Platzer M."/>
            <person name="Groth M."/>
            <person name="Szafranski K."/>
            <person name="Schliwa M."/>
        </authorList>
    </citation>
    <scope>NUCLEOTIDE SEQUENCE [LARGE SCALE GENOMIC DNA]</scope>
</reference>
<evidence type="ECO:0008006" key="3">
    <source>
        <dbReference type="Google" id="ProtNLM"/>
    </source>
</evidence>
<evidence type="ECO:0000313" key="1">
    <source>
        <dbReference type="EMBL" id="ETO09678.1"/>
    </source>
</evidence>
<organism evidence="1 2">
    <name type="scientific">Reticulomyxa filosa</name>
    <dbReference type="NCBI Taxonomy" id="46433"/>
    <lineage>
        <taxon>Eukaryota</taxon>
        <taxon>Sar</taxon>
        <taxon>Rhizaria</taxon>
        <taxon>Retaria</taxon>
        <taxon>Foraminifera</taxon>
        <taxon>Monothalamids</taxon>
        <taxon>Reticulomyxidae</taxon>
        <taxon>Reticulomyxa</taxon>
    </lineage>
</organism>
<accession>X6M6Q8</accession>
<dbReference type="Proteomes" id="UP000023152">
    <property type="component" value="Unassembled WGS sequence"/>
</dbReference>
<sequence length="209" mass="24190">MARRIQNMGREFEMVKQARIKETMKEWEKGYEHLTHELNKPDLSMALQYGTKQAHLIAFVREVLTDPKNRVIIFSLWDSLLRDIKAKLHGQSINATVCAGTVHARRQAIKAFQENVNEKDIINKQEEKEAEVDTKTARVILLSIRFVIGHYKFDIFFFFLPNEHTNNYIGKYQRHAASGANLTLATHVILVDPVPGTSSESWSAERYYK</sequence>
<evidence type="ECO:0000313" key="2">
    <source>
        <dbReference type="Proteomes" id="UP000023152"/>
    </source>
</evidence>
<proteinExistence type="predicted"/>
<dbReference type="Gene3D" id="3.40.50.300">
    <property type="entry name" value="P-loop containing nucleotide triphosphate hydrolases"/>
    <property type="match status" value="1"/>
</dbReference>
<dbReference type="OrthoDB" id="423221at2759"/>
<name>X6M6Q8_RETFI</name>
<gene>
    <name evidence="1" type="ORF">RFI_27699</name>
</gene>
<keyword evidence="2" id="KW-1185">Reference proteome</keyword>
<dbReference type="AlphaFoldDB" id="X6M6Q8"/>